<dbReference type="PANTHER" id="PTHR13734">
    <property type="entry name" value="TRNA-NUCLEOTIDYLTRANSFERASE"/>
    <property type="match status" value="1"/>
</dbReference>
<keyword evidence="9" id="KW-0548">Nucleotidyltransferase</keyword>
<keyword evidence="2 5" id="KW-0808">Transferase</keyword>
<evidence type="ECO:0000259" key="7">
    <source>
        <dbReference type="Pfam" id="PF01743"/>
    </source>
</evidence>
<feature type="compositionally biased region" description="Pro residues" evidence="6">
    <location>
        <begin position="394"/>
        <end position="405"/>
    </location>
</feature>
<dbReference type="PANTHER" id="PTHR13734:SF5">
    <property type="entry name" value="CCA TRNA NUCLEOTIDYLTRANSFERASE, MITOCHONDRIAL"/>
    <property type="match status" value="1"/>
</dbReference>
<dbReference type="GO" id="GO:0004810">
    <property type="term" value="F:CCA tRNA nucleotidyltransferase activity"/>
    <property type="evidence" value="ECO:0007669"/>
    <property type="project" value="UniProtKB-EC"/>
</dbReference>
<feature type="region of interest" description="Disordered" evidence="6">
    <location>
        <begin position="592"/>
        <end position="616"/>
    </location>
</feature>
<dbReference type="Gene3D" id="3.30.460.10">
    <property type="entry name" value="Beta Polymerase, domain 2"/>
    <property type="match status" value="1"/>
</dbReference>
<comment type="caution">
    <text evidence="9">The sequence shown here is derived from an EMBL/GenBank/DDBJ whole genome shotgun (WGS) entry which is preliminary data.</text>
</comment>
<dbReference type="InterPro" id="IPR002646">
    <property type="entry name" value="PolA_pol_head_dom"/>
</dbReference>
<evidence type="ECO:0000259" key="8">
    <source>
        <dbReference type="Pfam" id="PF12627"/>
    </source>
</evidence>
<dbReference type="Pfam" id="PF01743">
    <property type="entry name" value="PolyA_pol"/>
    <property type="match status" value="1"/>
</dbReference>
<evidence type="ECO:0000256" key="1">
    <source>
        <dbReference type="ARBA" id="ARBA00007265"/>
    </source>
</evidence>
<sequence>MKRKLVDTDTGTDTVDQRASTSTLPPSLILSESTLKRRKQLAINMATPATTTIELTDQELRLKNFLLDVAATVDKDATDKGTEPLVLRWAGGWVRDKLLGIESHDIDTAINSMTGFNFAQQIKTFCDDPVNIGRHGMKERDLGNVHKVAANPDKSKHLETAMVRIFGMDIDFVNLRKETYTADSRNPQMEFGTAEEDAMRRDATVNALFYNLTTGLVEDFTGGLQDMADKRIQTPLEPLQTFTDDPLRVLRLVRFASRLQFTIDPAVEAVMADQQVLGALRQKISRERVGVEIEKMLKGQHPRDALALIDRLGLYNAIFTNVVGEQQDATATATAATPTEVPDLAGWPAVYEVLHTLAETKTPGSIYDTLVHTEEAEYLAWVIAAIVPWGQVAPPPTPPPPPPPVLTKGKNKGKPGNVSTKPPPPPIVATLRDGIRATNKFCDVVNGGYRHRDEILVLKQIVLDRKEPEMNERDRFGMAIRNWDNHGSNWRLQVLYALLWEVLVLAESTAPNRPAQEQIDSLLRGWQTFLEQIETLDLYDAPHIKRLLDGKQVAAALGIRPGPWMTTAMDICMAWQLRNPEETDPAGALEEVRQRKDEVGISSQLEKADKNKQEAV</sequence>
<evidence type="ECO:0000256" key="4">
    <source>
        <dbReference type="ARBA" id="ARBA00022884"/>
    </source>
</evidence>
<accession>A0ABR3ZNJ3</accession>
<feature type="domain" description="tRNA nucleotidyltransferase/poly(A) polymerase RNA and SrmB- binding" evidence="8">
    <location>
        <begin position="261"/>
        <end position="319"/>
    </location>
</feature>
<evidence type="ECO:0000256" key="5">
    <source>
        <dbReference type="RuleBase" id="RU003953"/>
    </source>
</evidence>
<evidence type="ECO:0000256" key="6">
    <source>
        <dbReference type="SAM" id="MobiDB-lite"/>
    </source>
</evidence>
<dbReference type="SUPFAM" id="SSF81301">
    <property type="entry name" value="Nucleotidyltransferase"/>
    <property type="match status" value="1"/>
</dbReference>
<dbReference type="EMBL" id="JAWCUI010000005">
    <property type="protein sequence ID" value="KAL1902271.1"/>
    <property type="molecule type" value="Genomic_DNA"/>
</dbReference>
<dbReference type="InterPro" id="IPR032828">
    <property type="entry name" value="PolyA_RNA-bd"/>
</dbReference>
<dbReference type="Gene3D" id="1.10.3090.10">
    <property type="entry name" value="cca-adding enzyme, domain 2"/>
    <property type="match status" value="1"/>
</dbReference>
<organism evidence="9 10">
    <name type="scientific">Sporothrix stenoceras</name>
    <dbReference type="NCBI Taxonomy" id="5173"/>
    <lineage>
        <taxon>Eukaryota</taxon>
        <taxon>Fungi</taxon>
        <taxon>Dikarya</taxon>
        <taxon>Ascomycota</taxon>
        <taxon>Pezizomycotina</taxon>
        <taxon>Sordariomycetes</taxon>
        <taxon>Sordariomycetidae</taxon>
        <taxon>Ophiostomatales</taxon>
        <taxon>Ophiostomataceae</taxon>
        <taxon>Sporothrix</taxon>
    </lineage>
</organism>
<feature type="compositionally biased region" description="Low complexity" evidence="6">
    <location>
        <begin position="8"/>
        <end position="24"/>
    </location>
</feature>
<evidence type="ECO:0000313" key="9">
    <source>
        <dbReference type="EMBL" id="KAL1902271.1"/>
    </source>
</evidence>
<keyword evidence="10" id="KW-1185">Reference proteome</keyword>
<feature type="domain" description="Poly A polymerase head" evidence="7">
    <location>
        <begin position="88"/>
        <end position="232"/>
    </location>
</feature>
<name>A0ABR3ZNJ3_9PEZI</name>
<feature type="region of interest" description="Disordered" evidence="6">
    <location>
        <begin position="1"/>
        <end position="24"/>
    </location>
</feature>
<dbReference type="Proteomes" id="UP001583186">
    <property type="component" value="Unassembled WGS sequence"/>
</dbReference>
<dbReference type="SUPFAM" id="SSF81891">
    <property type="entry name" value="Poly A polymerase C-terminal region-like"/>
    <property type="match status" value="1"/>
</dbReference>
<gene>
    <name evidence="9" type="primary">CCA1</name>
    <name evidence="9" type="ORF">Sste5346_001247</name>
</gene>
<comment type="similarity">
    <text evidence="1 5">Belongs to the tRNA nucleotidyltransferase/poly(A) polymerase family.</text>
</comment>
<protein>
    <submittedName>
        <fullName evidence="9">CCA tRNA nucleotidyltransferase, mitochondrial</fullName>
        <ecNumber evidence="9">2.7.7.72</ecNumber>
    </submittedName>
</protein>
<dbReference type="Pfam" id="PF12627">
    <property type="entry name" value="PolyA_pol_RNAbd"/>
    <property type="match status" value="1"/>
</dbReference>
<dbReference type="CDD" id="cd05398">
    <property type="entry name" value="NT_ClassII-CCAase"/>
    <property type="match status" value="1"/>
</dbReference>
<reference evidence="9 10" key="1">
    <citation type="journal article" date="2024" name="IMA Fungus">
        <title>IMA Genome - F19 : A genome assembly and annotation guide to empower mycologists, including annotated draft genome sequences of Ceratocystis pirilliformis, Diaporthe australafricana, Fusarium ophioides, Paecilomyces lecythidis, and Sporothrix stenoceras.</title>
        <authorList>
            <person name="Aylward J."/>
            <person name="Wilson A.M."/>
            <person name="Visagie C.M."/>
            <person name="Spraker J."/>
            <person name="Barnes I."/>
            <person name="Buitendag C."/>
            <person name="Ceriani C."/>
            <person name="Del Mar Angel L."/>
            <person name="du Plessis D."/>
            <person name="Fuchs T."/>
            <person name="Gasser K."/>
            <person name="Kramer D."/>
            <person name="Li W."/>
            <person name="Munsamy K."/>
            <person name="Piso A."/>
            <person name="Price J.L."/>
            <person name="Sonnekus B."/>
            <person name="Thomas C."/>
            <person name="van der Nest A."/>
            <person name="van Dijk A."/>
            <person name="van Heerden A."/>
            <person name="van Vuuren N."/>
            <person name="Yilmaz N."/>
            <person name="Duong T.A."/>
            <person name="van der Merwe N.A."/>
            <person name="Wingfield M.J."/>
            <person name="Wingfield B.D."/>
        </authorList>
    </citation>
    <scope>NUCLEOTIDE SEQUENCE [LARGE SCALE GENOMIC DNA]</scope>
    <source>
        <strain evidence="9 10">CMW 5346</strain>
    </source>
</reference>
<evidence type="ECO:0000256" key="3">
    <source>
        <dbReference type="ARBA" id="ARBA00022741"/>
    </source>
</evidence>
<feature type="compositionally biased region" description="Basic and acidic residues" evidence="6">
    <location>
        <begin position="606"/>
        <end position="616"/>
    </location>
</feature>
<dbReference type="InterPro" id="IPR043519">
    <property type="entry name" value="NT_sf"/>
</dbReference>
<keyword evidence="4 5" id="KW-0694">RNA-binding</keyword>
<evidence type="ECO:0000313" key="10">
    <source>
        <dbReference type="Proteomes" id="UP001583186"/>
    </source>
</evidence>
<keyword evidence="3" id="KW-0547">Nucleotide-binding</keyword>
<evidence type="ECO:0000256" key="2">
    <source>
        <dbReference type="ARBA" id="ARBA00022679"/>
    </source>
</evidence>
<proteinExistence type="inferred from homology"/>
<dbReference type="EC" id="2.7.7.72" evidence="9"/>
<feature type="region of interest" description="Disordered" evidence="6">
    <location>
        <begin position="394"/>
        <end position="426"/>
    </location>
</feature>